<dbReference type="PANTHER" id="PTHR21212:SF0">
    <property type="entry name" value="SEIPIN"/>
    <property type="match status" value="1"/>
</dbReference>
<evidence type="ECO:0000256" key="5">
    <source>
        <dbReference type="ARBA" id="ARBA00022989"/>
    </source>
</evidence>
<dbReference type="Pfam" id="PF06775">
    <property type="entry name" value="Seipin"/>
    <property type="match status" value="1"/>
</dbReference>
<evidence type="ECO:0000256" key="3">
    <source>
        <dbReference type="ARBA" id="ARBA00022692"/>
    </source>
</evidence>
<dbReference type="EMBL" id="RHFK02000022">
    <property type="protein sequence ID" value="TWW55697.1"/>
    <property type="molecule type" value="Genomic_DNA"/>
</dbReference>
<evidence type="ECO:0000256" key="6">
    <source>
        <dbReference type="ARBA" id="ARBA00023098"/>
    </source>
</evidence>
<accession>A0A5C6MQL0</accession>
<proteinExistence type="predicted"/>
<keyword evidence="6" id="KW-0443">Lipid metabolism</keyword>
<feature type="region of interest" description="Disordered" evidence="8">
    <location>
        <begin position="308"/>
        <end position="375"/>
    </location>
</feature>
<evidence type="ECO:0000256" key="4">
    <source>
        <dbReference type="ARBA" id="ARBA00022824"/>
    </source>
</evidence>
<sequence length="375" mass="41577">MVQEMSLRPGRGGELIVLLIQMRLKFQDVLVRTRTRLQRGVTQTFAGFSVVLLLLWISVFLYGSLYYSYMPNVAFSTAVHYYQRSGCESHAAFLCSYPLANVSMTRNRKHVLTFGQAYRISLLMEMPDSQVNQAVGMFMIRTTFYSQDGGQVISSAQPAGQVLSATSSRFCFRGAASAQGTVSMLRYQSNLLKVLKTLLILPAFLTGLSEQSQVLEVELFSNYVDDPYSPSVTAVIEILSNQVQIYSSHLNIHADFTGIRYLLFNFPLLSAFVGVATNFIFLSVIFILSYLRQLFTRSLAPKQLFTVRQQPDSEDTNSNRQEDDSEAAAGAAEVPTSPQETATNPSKESHIGTDAEATSSQVPSDSNNVEASRAH</sequence>
<dbReference type="Proteomes" id="UP000324091">
    <property type="component" value="Chromosome 9"/>
</dbReference>
<dbReference type="PANTHER" id="PTHR21212">
    <property type="entry name" value="BERNARDINELLI-SEIP CONGENITAL LIPODYSTROPHY 2 HOMOLOG BSCL2 PROTEIN"/>
    <property type="match status" value="1"/>
</dbReference>
<evidence type="ECO:0000256" key="9">
    <source>
        <dbReference type="SAM" id="Phobius"/>
    </source>
</evidence>
<evidence type="ECO:0000313" key="11">
    <source>
        <dbReference type="Proteomes" id="UP000324091"/>
    </source>
</evidence>
<evidence type="ECO:0000313" key="10">
    <source>
        <dbReference type="EMBL" id="TWW55697.1"/>
    </source>
</evidence>
<evidence type="ECO:0000256" key="7">
    <source>
        <dbReference type="ARBA" id="ARBA00023136"/>
    </source>
</evidence>
<keyword evidence="5 9" id="KW-1133">Transmembrane helix</keyword>
<comment type="caution">
    <text evidence="10">The sequence shown here is derived from an EMBL/GenBank/DDBJ whole genome shotgun (WGS) entry which is preliminary data.</text>
</comment>
<evidence type="ECO:0000256" key="1">
    <source>
        <dbReference type="ARBA" id="ARBA00004477"/>
    </source>
</evidence>
<organism evidence="10 11">
    <name type="scientific">Takifugu flavidus</name>
    <name type="common">sansaifugu</name>
    <dbReference type="NCBI Taxonomy" id="433684"/>
    <lineage>
        <taxon>Eukaryota</taxon>
        <taxon>Metazoa</taxon>
        <taxon>Chordata</taxon>
        <taxon>Craniata</taxon>
        <taxon>Vertebrata</taxon>
        <taxon>Euteleostomi</taxon>
        <taxon>Actinopterygii</taxon>
        <taxon>Neopterygii</taxon>
        <taxon>Teleostei</taxon>
        <taxon>Neoteleostei</taxon>
        <taxon>Acanthomorphata</taxon>
        <taxon>Eupercaria</taxon>
        <taxon>Tetraodontiformes</taxon>
        <taxon>Tetradontoidea</taxon>
        <taxon>Tetraodontidae</taxon>
        <taxon>Takifugu</taxon>
    </lineage>
</organism>
<keyword evidence="7 9" id="KW-0472">Membrane</keyword>
<keyword evidence="11" id="KW-1185">Reference proteome</keyword>
<dbReference type="CDD" id="cd23995">
    <property type="entry name" value="Seipin_BSCL2_like"/>
    <property type="match status" value="1"/>
</dbReference>
<keyword evidence="4" id="KW-0256">Endoplasmic reticulum</keyword>
<evidence type="ECO:0000256" key="2">
    <source>
        <dbReference type="ARBA" id="ARBA00022064"/>
    </source>
</evidence>
<feature type="transmembrane region" description="Helical" evidence="9">
    <location>
        <begin position="268"/>
        <end position="291"/>
    </location>
</feature>
<evidence type="ECO:0000256" key="8">
    <source>
        <dbReference type="SAM" id="MobiDB-lite"/>
    </source>
</evidence>
<gene>
    <name evidence="10" type="ORF">D4764_09G0007470</name>
</gene>
<dbReference type="AlphaFoldDB" id="A0A5C6MQL0"/>
<feature type="compositionally biased region" description="Polar residues" evidence="8">
    <location>
        <begin position="356"/>
        <end position="375"/>
    </location>
</feature>
<dbReference type="GO" id="GO:0140042">
    <property type="term" value="P:lipid droplet formation"/>
    <property type="evidence" value="ECO:0007669"/>
    <property type="project" value="UniProtKB-ARBA"/>
</dbReference>
<name>A0A5C6MQL0_9TELE</name>
<protein>
    <recommendedName>
        <fullName evidence="2">Seipin</fullName>
    </recommendedName>
</protein>
<feature type="transmembrane region" description="Helical" evidence="9">
    <location>
        <begin position="44"/>
        <end position="67"/>
    </location>
</feature>
<dbReference type="GO" id="GO:0005789">
    <property type="term" value="C:endoplasmic reticulum membrane"/>
    <property type="evidence" value="ECO:0007669"/>
    <property type="project" value="UniProtKB-SubCell"/>
</dbReference>
<reference evidence="10 11" key="1">
    <citation type="submission" date="2019-04" db="EMBL/GenBank/DDBJ databases">
        <title>Chromosome genome assembly for Takifugu flavidus.</title>
        <authorList>
            <person name="Xiao S."/>
        </authorList>
    </citation>
    <scope>NUCLEOTIDE SEQUENCE [LARGE SCALE GENOMIC DNA]</scope>
    <source>
        <strain evidence="10">HTHZ2018</strain>
        <tissue evidence="10">Muscle</tissue>
    </source>
</reference>
<comment type="subcellular location">
    <subcellularLocation>
        <location evidence="1">Endoplasmic reticulum membrane</location>
        <topology evidence="1">Multi-pass membrane protein</topology>
    </subcellularLocation>
</comment>
<dbReference type="InterPro" id="IPR009617">
    <property type="entry name" value="Seipin"/>
</dbReference>
<keyword evidence="3 9" id="KW-0812">Transmembrane</keyword>
<dbReference type="GO" id="GO:0006629">
    <property type="term" value="P:lipid metabolic process"/>
    <property type="evidence" value="ECO:0007669"/>
    <property type="project" value="UniProtKB-KW"/>
</dbReference>
<feature type="compositionally biased region" description="Polar residues" evidence="8">
    <location>
        <begin position="336"/>
        <end position="346"/>
    </location>
</feature>